<dbReference type="Proteomes" id="UP000054805">
    <property type="component" value="Unassembled WGS sequence"/>
</dbReference>
<gene>
    <name evidence="1" type="ORF">T4B_8575</name>
</gene>
<comment type="caution">
    <text evidence="1">The sequence shown here is derived from an EMBL/GenBank/DDBJ whole genome shotgun (WGS) entry which is preliminary data.</text>
</comment>
<organism evidence="1 2">
    <name type="scientific">Trichinella pseudospiralis</name>
    <name type="common">Parasitic roundworm</name>
    <dbReference type="NCBI Taxonomy" id="6337"/>
    <lineage>
        <taxon>Eukaryota</taxon>
        <taxon>Metazoa</taxon>
        <taxon>Ecdysozoa</taxon>
        <taxon>Nematoda</taxon>
        <taxon>Enoplea</taxon>
        <taxon>Dorylaimia</taxon>
        <taxon>Trichinellida</taxon>
        <taxon>Trichinellidae</taxon>
        <taxon>Trichinella</taxon>
    </lineage>
</organism>
<evidence type="ECO:0000313" key="1">
    <source>
        <dbReference type="EMBL" id="KRY97745.1"/>
    </source>
</evidence>
<dbReference type="AlphaFoldDB" id="A0A0V1GHF1"/>
<keyword evidence="2" id="KW-1185">Reference proteome</keyword>
<proteinExistence type="predicted"/>
<accession>A0A0V1GHF1</accession>
<evidence type="ECO:0000313" key="2">
    <source>
        <dbReference type="Proteomes" id="UP000054805"/>
    </source>
</evidence>
<name>A0A0V1GHF1_TRIPS</name>
<reference evidence="1 2" key="1">
    <citation type="submission" date="2015-01" db="EMBL/GenBank/DDBJ databases">
        <title>Evolution of Trichinella species and genotypes.</title>
        <authorList>
            <person name="Korhonen P.K."/>
            <person name="Edoardo P."/>
            <person name="Giuseppe L.R."/>
            <person name="Gasser R.B."/>
        </authorList>
    </citation>
    <scope>NUCLEOTIDE SEQUENCE [LARGE SCALE GENOMIC DNA]</scope>
    <source>
        <strain evidence="1">ISS588</strain>
    </source>
</reference>
<dbReference type="EMBL" id="JYDS01002186">
    <property type="protein sequence ID" value="KRY97745.1"/>
    <property type="molecule type" value="Genomic_DNA"/>
</dbReference>
<sequence>MLLINFVTFSNHLYKFWNNKEDVALNDSSQLLSLSPQVILFDRKRMNIMAETAEIKE</sequence>
<protein>
    <submittedName>
        <fullName evidence="1">Uncharacterized protein</fullName>
    </submittedName>
</protein>